<evidence type="ECO:0000256" key="2">
    <source>
        <dbReference type="SAM" id="MobiDB-lite"/>
    </source>
</evidence>
<feature type="region of interest" description="Disordered" evidence="2">
    <location>
        <begin position="141"/>
        <end position="167"/>
    </location>
</feature>
<dbReference type="AlphaFoldDB" id="A0A016W115"/>
<accession>A0A016W115</accession>
<feature type="compositionally biased region" description="Polar residues" evidence="2">
    <location>
        <begin position="144"/>
        <end position="167"/>
    </location>
</feature>
<sequence>MPEQPFLLKNVKQKLTRQLNILANLVREADEFREPWNFPTQEADLDLFLSSNQVIIKNLISKLEQKREAISEYHALCNCTINDIVQEDKTDIESQFDEYWEDKKGETLLAQAEEVERKLEKRLIELECQEVTLQQELTRRHVNETSSQHQPSQTPEQFDFNTVVSSQ</sequence>
<feature type="coiled-coil region" evidence="1">
    <location>
        <begin position="109"/>
        <end position="136"/>
    </location>
</feature>
<dbReference type="Proteomes" id="UP000024635">
    <property type="component" value="Unassembled WGS sequence"/>
</dbReference>
<gene>
    <name evidence="3" type="primary">Acey_s0002.g533</name>
    <name evidence="3" type="ORF">Y032_0002g533</name>
</gene>
<evidence type="ECO:0000313" key="3">
    <source>
        <dbReference type="EMBL" id="EYC32962.1"/>
    </source>
</evidence>
<protein>
    <submittedName>
        <fullName evidence="3">Uncharacterized protein</fullName>
    </submittedName>
</protein>
<evidence type="ECO:0000313" key="4">
    <source>
        <dbReference type="Proteomes" id="UP000024635"/>
    </source>
</evidence>
<organism evidence="3 4">
    <name type="scientific">Ancylostoma ceylanicum</name>
    <dbReference type="NCBI Taxonomy" id="53326"/>
    <lineage>
        <taxon>Eukaryota</taxon>
        <taxon>Metazoa</taxon>
        <taxon>Ecdysozoa</taxon>
        <taxon>Nematoda</taxon>
        <taxon>Chromadorea</taxon>
        <taxon>Rhabditida</taxon>
        <taxon>Rhabditina</taxon>
        <taxon>Rhabditomorpha</taxon>
        <taxon>Strongyloidea</taxon>
        <taxon>Ancylostomatidae</taxon>
        <taxon>Ancylostomatinae</taxon>
        <taxon>Ancylostoma</taxon>
    </lineage>
</organism>
<keyword evidence="1" id="KW-0175">Coiled coil</keyword>
<dbReference type="OrthoDB" id="5840675at2759"/>
<reference evidence="4" key="1">
    <citation type="journal article" date="2015" name="Nat. Genet.">
        <title>The genome and transcriptome of the zoonotic hookworm Ancylostoma ceylanicum identify infection-specific gene families.</title>
        <authorList>
            <person name="Schwarz E.M."/>
            <person name="Hu Y."/>
            <person name="Antoshechkin I."/>
            <person name="Miller M.M."/>
            <person name="Sternberg P.W."/>
            <person name="Aroian R.V."/>
        </authorList>
    </citation>
    <scope>NUCLEOTIDE SEQUENCE</scope>
    <source>
        <strain evidence="4">HY135</strain>
    </source>
</reference>
<evidence type="ECO:0000256" key="1">
    <source>
        <dbReference type="SAM" id="Coils"/>
    </source>
</evidence>
<keyword evidence="4" id="KW-1185">Reference proteome</keyword>
<dbReference type="STRING" id="53326.A0A016W115"/>
<dbReference type="EMBL" id="JARK01001338">
    <property type="protein sequence ID" value="EYC32962.1"/>
    <property type="molecule type" value="Genomic_DNA"/>
</dbReference>
<comment type="caution">
    <text evidence="3">The sequence shown here is derived from an EMBL/GenBank/DDBJ whole genome shotgun (WGS) entry which is preliminary data.</text>
</comment>
<proteinExistence type="predicted"/>
<name>A0A016W115_9BILA</name>